<dbReference type="AlphaFoldDB" id="A0A4D6LD78"/>
<gene>
    <name evidence="2" type="ORF">DEO72_LG3g1065</name>
</gene>
<feature type="signal peptide" evidence="1">
    <location>
        <begin position="1"/>
        <end position="24"/>
    </location>
</feature>
<dbReference type="EMBL" id="CP039347">
    <property type="protein sequence ID" value="QCD86542.1"/>
    <property type="molecule type" value="Genomic_DNA"/>
</dbReference>
<dbReference type="PROSITE" id="PS51257">
    <property type="entry name" value="PROKAR_LIPOPROTEIN"/>
    <property type="match status" value="1"/>
</dbReference>
<evidence type="ECO:0000313" key="2">
    <source>
        <dbReference type="EMBL" id="QCD86542.1"/>
    </source>
</evidence>
<evidence type="ECO:0000256" key="1">
    <source>
        <dbReference type="SAM" id="SignalP"/>
    </source>
</evidence>
<evidence type="ECO:0000313" key="3">
    <source>
        <dbReference type="Proteomes" id="UP000501690"/>
    </source>
</evidence>
<reference evidence="2 3" key="1">
    <citation type="submission" date="2019-04" db="EMBL/GenBank/DDBJ databases">
        <title>An improved genome assembly and genetic linkage map for asparagus bean, Vigna unguiculata ssp. sesquipedialis.</title>
        <authorList>
            <person name="Xia Q."/>
            <person name="Zhang R."/>
            <person name="Dong Y."/>
        </authorList>
    </citation>
    <scope>NUCLEOTIDE SEQUENCE [LARGE SCALE GENOMIC DNA]</scope>
    <source>
        <tissue evidence="2">Leaf</tissue>
    </source>
</reference>
<sequence length="134" mass="14578">MALMKVTLVATVFALIACNGFVLSKEECNESKDCKGKIDLCKDSAICVNKVCRCSVSIVGKQDQKCKTAADCPYCPPGLCDKQHCDVTTGFVLSKEECNESKDCKGKIDLCKDSAICVNKVCRCSDYVINNIVM</sequence>
<feature type="chain" id="PRO_5020024945" evidence="1">
    <location>
        <begin position="25"/>
        <end position="134"/>
    </location>
</feature>
<dbReference type="Proteomes" id="UP000501690">
    <property type="component" value="Linkage Group LG3"/>
</dbReference>
<keyword evidence="1" id="KW-0732">Signal</keyword>
<name>A0A4D6LD78_VIGUN</name>
<keyword evidence="3" id="KW-1185">Reference proteome</keyword>
<organism evidence="2 3">
    <name type="scientific">Vigna unguiculata</name>
    <name type="common">Cowpea</name>
    <dbReference type="NCBI Taxonomy" id="3917"/>
    <lineage>
        <taxon>Eukaryota</taxon>
        <taxon>Viridiplantae</taxon>
        <taxon>Streptophyta</taxon>
        <taxon>Embryophyta</taxon>
        <taxon>Tracheophyta</taxon>
        <taxon>Spermatophyta</taxon>
        <taxon>Magnoliopsida</taxon>
        <taxon>eudicotyledons</taxon>
        <taxon>Gunneridae</taxon>
        <taxon>Pentapetalae</taxon>
        <taxon>rosids</taxon>
        <taxon>fabids</taxon>
        <taxon>Fabales</taxon>
        <taxon>Fabaceae</taxon>
        <taxon>Papilionoideae</taxon>
        <taxon>50 kb inversion clade</taxon>
        <taxon>NPAAA clade</taxon>
        <taxon>indigoferoid/millettioid clade</taxon>
        <taxon>Phaseoleae</taxon>
        <taxon>Vigna</taxon>
    </lineage>
</organism>
<accession>A0A4D6LD78</accession>
<proteinExistence type="predicted"/>
<protein>
    <submittedName>
        <fullName evidence="2">Uncharacterized protein</fullName>
    </submittedName>
</protein>